<feature type="transmembrane region" description="Helical" evidence="3">
    <location>
        <begin position="129"/>
        <end position="151"/>
    </location>
</feature>
<dbReference type="RefSeq" id="WP_289503284.1">
    <property type="nucleotide sequence ID" value="NZ_CP116805.1"/>
</dbReference>
<dbReference type="Pfam" id="PF01478">
    <property type="entry name" value="Peptidase_A24"/>
    <property type="match status" value="1"/>
</dbReference>
<dbReference type="InterPro" id="IPR050882">
    <property type="entry name" value="Prepilin_peptidase/N-MTase"/>
</dbReference>
<dbReference type="GO" id="GO:0005886">
    <property type="term" value="C:plasma membrane"/>
    <property type="evidence" value="ECO:0007669"/>
    <property type="project" value="TreeGrafter"/>
</dbReference>
<dbReference type="AlphaFoldDB" id="A0AAF0BLQ3"/>
<evidence type="ECO:0000313" key="6">
    <source>
        <dbReference type="Proteomes" id="UP001217500"/>
    </source>
</evidence>
<dbReference type="EMBL" id="CP116805">
    <property type="protein sequence ID" value="WCL53730.1"/>
    <property type="molecule type" value="Genomic_DNA"/>
</dbReference>
<evidence type="ECO:0000256" key="3">
    <source>
        <dbReference type="SAM" id="Phobius"/>
    </source>
</evidence>
<dbReference type="InterPro" id="IPR000045">
    <property type="entry name" value="Prepilin_IV_endopep_pep"/>
</dbReference>
<keyword evidence="3" id="KW-0472">Membrane</keyword>
<gene>
    <name evidence="5" type="ORF">PH603_14410</name>
</gene>
<comment type="similarity">
    <text evidence="1 2">Belongs to the peptidase A24 family.</text>
</comment>
<dbReference type="PANTHER" id="PTHR30487:SF0">
    <property type="entry name" value="PREPILIN LEADER PEPTIDASE_N-METHYLTRANSFERASE-RELATED"/>
    <property type="match status" value="1"/>
</dbReference>
<organism evidence="5 6">
    <name type="scientific">Gimibacter soli</name>
    <dbReference type="NCBI Taxonomy" id="3024400"/>
    <lineage>
        <taxon>Bacteria</taxon>
        <taxon>Pseudomonadati</taxon>
        <taxon>Pseudomonadota</taxon>
        <taxon>Alphaproteobacteria</taxon>
        <taxon>Kordiimonadales</taxon>
        <taxon>Temperatibacteraceae</taxon>
        <taxon>Gimibacter</taxon>
    </lineage>
</organism>
<proteinExistence type="inferred from homology"/>
<feature type="transmembrane region" description="Helical" evidence="3">
    <location>
        <begin position="12"/>
        <end position="30"/>
    </location>
</feature>
<protein>
    <submittedName>
        <fullName evidence="5">A24 family peptidase</fullName>
    </submittedName>
</protein>
<feature type="transmembrane region" description="Helical" evidence="3">
    <location>
        <begin position="59"/>
        <end position="77"/>
    </location>
</feature>
<feature type="transmembrane region" description="Helical" evidence="3">
    <location>
        <begin position="89"/>
        <end position="108"/>
    </location>
</feature>
<dbReference type="PANTHER" id="PTHR30487">
    <property type="entry name" value="TYPE 4 PREPILIN-LIKE PROTEINS LEADER PEPTIDE-PROCESSING ENZYME"/>
    <property type="match status" value="1"/>
</dbReference>
<dbReference type="PROSITE" id="PS51257">
    <property type="entry name" value="PROKAR_LIPOPROTEIN"/>
    <property type="match status" value="1"/>
</dbReference>
<keyword evidence="3" id="KW-0812">Transmembrane</keyword>
<reference evidence="5" key="1">
    <citation type="submission" date="2023-01" db="EMBL/GenBank/DDBJ databases">
        <title>The genome sequence of Kordiimonadaceae bacterium 6D33.</title>
        <authorList>
            <person name="Liu Y."/>
        </authorList>
    </citation>
    <scope>NUCLEOTIDE SEQUENCE</scope>
    <source>
        <strain evidence="5">6D33</strain>
    </source>
</reference>
<feature type="domain" description="Prepilin type IV endopeptidase peptidase" evidence="4">
    <location>
        <begin position="40"/>
        <end position="142"/>
    </location>
</feature>
<sequence length="182" mass="19292">MEPRASLADIHWPAFAAGLVIIGGACAYMMPDLPRLAASLVLLTALLYLALYDIRHMRLPNAVTFPLIALGLLHAGLNQYDNPFADSLIGAAAGYGILWGISAAYRALRGRDGLGLGDAKLVAAAGAWLGWQSLPFLLLFAAGGQLLALLIPPLIGKRFDSSAAIPFGPAITLSFWALWLVR</sequence>
<dbReference type="Proteomes" id="UP001217500">
    <property type="component" value="Chromosome"/>
</dbReference>
<dbReference type="GO" id="GO:0004190">
    <property type="term" value="F:aspartic-type endopeptidase activity"/>
    <property type="evidence" value="ECO:0007669"/>
    <property type="project" value="InterPro"/>
</dbReference>
<accession>A0AAF0BLQ3</accession>
<dbReference type="Gene3D" id="1.20.120.1220">
    <property type="match status" value="1"/>
</dbReference>
<evidence type="ECO:0000259" key="4">
    <source>
        <dbReference type="Pfam" id="PF01478"/>
    </source>
</evidence>
<keyword evidence="3" id="KW-1133">Transmembrane helix</keyword>
<name>A0AAF0BLQ3_9PROT</name>
<feature type="transmembrane region" description="Helical" evidence="3">
    <location>
        <begin position="36"/>
        <end position="52"/>
    </location>
</feature>
<dbReference type="KEGG" id="gso:PH603_14410"/>
<dbReference type="GO" id="GO:0006465">
    <property type="term" value="P:signal peptide processing"/>
    <property type="evidence" value="ECO:0007669"/>
    <property type="project" value="TreeGrafter"/>
</dbReference>
<keyword evidence="6" id="KW-1185">Reference proteome</keyword>
<evidence type="ECO:0000256" key="1">
    <source>
        <dbReference type="ARBA" id="ARBA00005801"/>
    </source>
</evidence>
<evidence type="ECO:0000313" key="5">
    <source>
        <dbReference type="EMBL" id="WCL53730.1"/>
    </source>
</evidence>
<dbReference type="InterPro" id="IPR014032">
    <property type="entry name" value="Peptidase_A24A_bac"/>
</dbReference>
<dbReference type="PRINTS" id="PR00864">
    <property type="entry name" value="PREPILNPTASE"/>
</dbReference>
<evidence type="ECO:0000256" key="2">
    <source>
        <dbReference type="RuleBase" id="RU003793"/>
    </source>
</evidence>
<feature type="transmembrane region" description="Helical" evidence="3">
    <location>
        <begin position="163"/>
        <end position="181"/>
    </location>
</feature>